<reference evidence="2 3" key="2">
    <citation type="submission" date="2018-11" db="EMBL/GenBank/DDBJ databases">
        <authorList>
            <consortium name="Pathogen Informatics"/>
        </authorList>
    </citation>
    <scope>NUCLEOTIDE SEQUENCE [LARGE SCALE GENOMIC DNA]</scope>
</reference>
<dbReference type="Proteomes" id="UP000271098">
    <property type="component" value="Unassembled WGS sequence"/>
</dbReference>
<gene>
    <name evidence="2" type="ORF">GPUH_LOCUS24785</name>
</gene>
<dbReference type="InterPro" id="IPR056750">
    <property type="entry name" value="RRM_ESF1"/>
</dbReference>
<sequence>MLIVRLAQAVFGITKNIKTLSYIGIVNDVVEEVHIWGETDKDARRVEWTSQRLALCNMEWDRISAADIFVLISSFKLPAPTAKCSKNFWAFGTHKSVQWET</sequence>
<accession>A0A183EUZ2</accession>
<dbReference type="AlphaFoldDB" id="A0A183EUZ2"/>
<evidence type="ECO:0000313" key="2">
    <source>
        <dbReference type="EMBL" id="VDN43323.1"/>
    </source>
</evidence>
<dbReference type="PANTHER" id="PTHR12202:SF0">
    <property type="entry name" value="ESF1 HOMOLOG"/>
    <property type="match status" value="1"/>
</dbReference>
<dbReference type="GO" id="GO:0003723">
    <property type="term" value="F:RNA binding"/>
    <property type="evidence" value="ECO:0007669"/>
    <property type="project" value="TreeGrafter"/>
</dbReference>
<proteinExistence type="predicted"/>
<evidence type="ECO:0000313" key="4">
    <source>
        <dbReference type="WBParaSite" id="GPUH_0002481301-mRNA-1"/>
    </source>
</evidence>
<dbReference type="GO" id="GO:0006364">
    <property type="term" value="P:rRNA processing"/>
    <property type="evidence" value="ECO:0007669"/>
    <property type="project" value="InterPro"/>
</dbReference>
<keyword evidence="3" id="KW-1185">Reference proteome</keyword>
<organism evidence="4">
    <name type="scientific">Gongylonema pulchrum</name>
    <dbReference type="NCBI Taxonomy" id="637853"/>
    <lineage>
        <taxon>Eukaryota</taxon>
        <taxon>Metazoa</taxon>
        <taxon>Ecdysozoa</taxon>
        <taxon>Nematoda</taxon>
        <taxon>Chromadorea</taxon>
        <taxon>Rhabditida</taxon>
        <taxon>Spirurina</taxon>
        <taxon>Spiruromorpha</taxon>
        <taxon>Spiruroidea</taxon>
        <taxon>Gongylonematidae</taxon>
        <taxon>Gongylonema</taxon>
    </lineage>
</organism>
<dbReference type="PANTHER" id="PTHR12202">
    <property type="entry name" value="ESF1 HOMOLOG"/>
    <property type="match status" value="1"/>
</dbReference>
<name>A0A183EUZ2_9BILA</name>
<dbReference type="Pfam" id="PF25121">
    <property type="entry name" value="RRM_ESF1"/>
    <property type="match status" value="1"/>
</dbReference>
<dbReference type="WBParaSite" id="GPUH_0002481301-mRNA-1">
    <property type="protein sequence ID" value="GPUH_0002481301-mRNA-1"/>
    <property type="gene ID" value="GPUH_0002481301"/>
</dbReference>
<protein>
    <submittedName>
        <fullName evidence="4">Wax2_C domain-containing protein</fullName>
    </submittedName>
</protein>
<dbReference type="InterPro" id="IPR039754">
    <property type="entry name" value="Esf1"/>
</dbReference>
<dbReference type="OrthoDB" id="431825at2759"/>
<dbReference type="EMBL" id="UYRT01102515">
    <property type="protein sequence ID" value="VDN43323.1"/>
    <property type="molecule type" value="Genomic_DNA"/>
</dbReference>
<evidence type="ECO:0000259" key="1">
    <source>
        <dbReference type="Pfam" id="PF25121"/>
    </source>
</evidence>
<feature type="domain" description="ESF1 RRM" evidence="1">
    <location>
        <begin position="51"/>
        <end position="77"/>
    </location>
</feature>
<evidence type="ECO:0000313" key="3">
    <source>
        <dbReference type="Proteomes" id="UP000271098"/>
    </source>
</evidence>
<reference evidence="4" key="1">
    <citation type="submission" date="2016-06" db="UniProtKB">
        <authorList>
            <consortium name="WormBaseParasite"/>
        </authorList>
    </citation>
    <scope>IDENTIFICATION</scope>
</reference>